<reference evidence="3 4" key="1">
    <citation type="submission" date="2019-10" db="EMBL/GenBank/DDBJ databases">
        <title>Description of Paenibacillus terrestris sp. nov.</title>
        <authorList>
            <person name="Carlier A."/>
            <person name="Qi S."/>
        </authorList>
    </citation>
    <scope>NUCLEOTIDE SEQUENCE [LARGE SCALE GENOMIC DNA]</scope>
    <source>
        <strain evidence="3 4">LMG 31458</strain>
    </source>
</reference>
<dbReference type="RefSeq" id="WP_171641779.1">
    <property type="nucleotide sequence ID" value="NZ_WHOA01000032.1"/>
</dbReference>
<comment type="caution">
    <text evidence="3">The sequence shown here is derived from an EMBL/GenBank/DDBJ whole genome shotgun (WGS) entry which is preliminary data.</text>
</comment>
<name>A0ABX1XQT3_9BACL</name>
<protein>
    <submittedName>
        <fullName evidence="3">Glycosyltransferase</fullName>
    </submittedName>
</protein>
<dbReference type="Proteomes" id="UP000616779">
    <property type="component" value="Unassembled WGS sequence"/>
</dbReference>
<evidence type="ECO:0000259" key="1">
    <source>
        <dbReference type="Pfam" id="PF00534"/>
    </source>
</evidence>
<dbReference type="InterPro" id="IPR028098">
    <property type="entry name" value="Glyco_trans_4-like_N"/>
</dbReference>
<keyword evidence="4" id="KW-1185">Reference proteome</keyword>
<dbReference type="InterPro" id="IPR050194">
    <property type="entry name" value="Glycosyltransferase_grp1"/>
</dbReference>
<feature type="domain" description="Glycosyltransferase subfamily 4-like N-terminal" evidence="2">
    <location>
        <begin position="17"/>
        <end position="156"/>
    </location>
</feature>
<dbReference type="Pfam" id="PF00534">
    <property type="entry name" value="Glycos_transf_1"/>
    <property type="match status" value="1"/>
</dbReference>
<feature type="domain" description="Glycosyl transferase family 1" evidence="1">
    <location>
        <begin position="183"/>
        <end position="304"/>
    </location>
</feature>
<dbReference type="SUPFAM" id="SSF53756">
    <property type="entry name" value="UDP-Glycosyltransferase/glycogen phosphorylase"/>
    <property type="match status" value="1"/>
</dbReference>
<dbReference type="CDD" id="cd03812">
    <property type="entry name" value="GT4_CapH-like"/>
    <property type="match status" value="1"/>
</dbReference>
<evidence type="ECO:0000259" key="2">
    <source>
        <dbReference type="Pfam" id="PF13579"/>
    </source>
</evidence>
<dbReference type="Pfam" id="PF13579">
    <property type="entry name" value="Glyco_trans_4_4"/>
    <property type="match status" value="1"/>
</dbReference>
<dbReference type="PANTHER" id="PTHR45947:SF3">
    <property type="entry name" value="SULFOQUINOVOSYL TRANSFERASE SQD2"/>
    <property type="match status" value="1"/>
</dbReference>
<evidence type="ECO:0000313" key="4">
    <source>
        <dbReference type="Proteomes" id="UP000616779"/>
    </source>
</evidence>
<dbReference type="Gene3D" id="3.40.50.2000">
    <property type="entry name" value="Glycogen Phosphorylase B"/>
    <property type="match status" value="2"/>
</dbReference>
<dbReference type="EMBL" id="WHOA01000032">
    <property type="protein sequence ID" value="NOU70903.1"/>
    <property type="molecule type" value="Genomic_DNA"/>
</dbReference>
<proteinExistence type="predicted"/>
<organism evidence="3 4">
    <name type="scientific">Paenibacillus phytorum</name>
    <dbReference type="NCBI Taxonomy" id="2654977"/>
    <lineage>
        <taxon>Bacteria</taxon>
        <taxon>Bacillati</taxon>
        <taxon>Bacillota</taxon>
        <taxon>Bacilli</taxon>
        <taxon>Bacillales</taxon>
        <taxon>Paenibacillaceae</taxon>
        <taxon>Paenibacillus</taxon>
    </lineage>
</organism>
<evidence type="ECO:0000313" key="3">
    <source>
        <dbReference type="EMBL" id="NOU70903.1"/>
    </source>
</evidence>
<dbReference type="PANTHER" id="PTHR45947">
    <property type="entry name" value="SULFOQUINOVOSYL TRANSFERASE SQD2"/>
    <property type="match status" value="1"/>
</dbReference>
<accession>A0ABX1XQT3</accession>
<sequence length="369" mass="41796">MGNPIRILHVVVNMNRGGAETLLMNLYRNIDRTKIQFDFLTCKEGAFDAEIIEMGGTIHRIPYVTDIGHTKYIQALDHFFTANPYYRIVHAHMDKMSGFVLRSAKKAGLPIRIAHSHNTSSEGGIAAKTYKWVAGTFITSCATHFLACSSRAAKWLFSSKQNKTMILKNGIESDKYAFSPEVREQVRQELNLSPESYVVGHVGRFAHQKNHSFLIDIFAELTPYHPNAVLVLVGVGKLRQDIEKKVRDLNLMNKVLFLGVRSDINRLLQAFDVFVFPSWHEGFGIAAIEAQAAGLHCILSNVIPKEVDMGLQLVDYLPLNNKKVWINKIKNTIETDSSRLTFSNESKNKEYDIKYTAEWAEGFYLSVVR</sequence>
<gene>
    <name evidence="3" type="ORF">GC098_05575</name>
</gene>
<dbReference type="InterPro" id="IPR001296">
    <property type="entry name" value="Glyco_trans_1"/>
</dbReference>